<dbReference type="GO" id="GO:0004622">
    <property type="term" value="F:phosphatidylcholine lysophospholipase activity"/>
    <property type="evidence" value="ECO:0007669"/>
    <property type="project" value="UniProtKB-EC"/>
</dbReference>
<accession>A0A712HHP3</accession>
<comment type="caution">
    <text evidence="1">The sequence shown here is derived from an EMBL/GenBank/DDBJ whole genome shotgun (WGS) entry which is preliminary data.</text>
</comment>
<organism evidence="1">
    <name type="scientific">Salmonella enterica I</name>
    <dbReference type="NCBI Taxonomy" id="59201"/>
    <lineage>
        <taxon>Bacteria</taxon>
        <taxon>Pseudomonadati</taxon>
        <taxon>Pseudomonadota</taxon>
        <taxon>Gammaproteobacteria</taxon>
        <taxon>Enterobacterales</taxon>
        <taxon>Enterobacteriaceae</taxon>
        <taxon>Salmonella</taxon>
    </lineage>
</organism>
<protein>
    <submittedName>
        <fullName evidence="1">Lysophospholipase</fullName>
        <ecNumber evidence="1">3.1.1.5</ecNumber>
    </submittedName>
</protein>
<sequence length="42" mass="4949">MFQQQNDWETRENAFAAFAMGPLTDFWRQREEAEFIGVGNIP</sequence>
<evidence type="ECO:0000313" key="1">
    <source>
        <dbReference type="EMBL" id="HAD2719427.1"/>
    </source>
</evidence>
<dbReference type="AlphaFoldDB" id="A0A712HHP3"/>
<dbReference type="EC" id="3.1.1.5" evidence="1"/>
<name>A0A712HHP3_SALET</name>
<proteinExistence type="predicted"/>
<feature type="non-terminal residue" evidence="1">
    <location>
        <position position="42"/>
    </location>
</feature>
<keyword evidence="1" id="KW-0378">Hydrolase</keyword>
<dbReference type="EMBL" id="DAAOEO010000110">
    <property type="protein sequence ID" value="HAD2719427.1"/>
    <property type="molecule type" value="Genomic_DNA"/>
</dbReference>
<gene>
    <name evidence="1" type="ORF">G1H61_16160</name>
</gene>
<reference evidence="1" key="2">
    <citation type="submission" date="2019-01" db="EMBL/GenBank/DDBJ databases">
        <authorList>
            <consortium name="NCBI Pathogen Detection Project"/>
        </authorList>
    </citation>
    <scope>NUCLEOTIDE SEQUENCE</scope>
    <source>
        <strain evidence="1">Salmonella enterica subsp. enterica</strain>
    </source>
</reference>
<reference evidence="1" key="1">
    <citation type="journal article" date="2018" name="Genome Biol.">
        <title>SKESA: strategic k-mer extension for scrupulous assemblies.</title>
        <authorList>
            <person name="Souvorov A."/>
            <person name="Agarwala R."/>
            <person name="Lipman D.J."/>
        </authorList>
    </citation>
    <scope>NUCLEOTIDE SEQUENCE</scope>
    <source>
        <strain evidence="1">Salmonella enterica subsp. enterica</strain>
    </source>
</reference>